<dbReference type="PANTHER" id="PTHR43774:SF1">
    <property type="entry name" value="PEPTIDE METHIONINE SULFOXIDE REDUCTASE MSRA 2"/>
    <property type="match status" value="1"/>
</dbReference>
<evidence type="ECO:0000256" key="2">
    <source>
        <dbReference type="ARBA" id="ARBA00047806"/>
    </source>
</evidence>
<dbReference type="SUPFAM" id="SSF55068">
    <property type="entry name" value="Peptide methionine sulfoxide reductase"/>
    <property type="match status" value="1"/>
</dbReference>
<dbReference type="GO" id="GO:0008113">
    <property type="term" value="F:peptide-methionine (S)-S-oxide reductase activity"/>
    <property type="evidence" value="ECO:0007669"/>
    <property type="project" value="UniProtKB-UniRule"/>
</dbReference>
<dbReference type="AlphaFoldDB" id="A0AA37WHP7"/>
<gene>
    <name evidence="6" type="primary">msrA_3</name>
    <name evidence="4" type="synonym">msrA</name>
    <name evidence="6" type="ORF">GCM10007940_42950</name>
</gene>
<comment type="catalytic activity">
    <reaction evidence="3 4">
        <text>[thioredoxin]-disulfide + L-methionine + H2O = L-methionine (S)-S-oxide + [thioredoxin]-dithiol</text>
        <dbReference type="Rhea" id="RHEA:19993"/>
        <dbReference type="Rhea" id="RHEA-COMP:10698"/>
        <dbReference type="Rhea" id="RHEA-COMP:10700"/>
        <dbReference type="ChEBI" id="CHEBI:15377"/>
        <dbReference type="ChEBI" id="CHEBI:29950"/>
        <dbReference type="ChEBI" id="CHEBI:50058"/>
        <dbReference type="ChEBI" id="CHEBI:57844"/>
        <dbReference type="ChEBI" id="CHEBI:58772"/>
        <dbReference type="EC" id="1.8.4.11"/>
    </reaction>
</comment>
<dbReference type="HAMAP" id="MF_01401">
    <property type="entry name" value="MsrA"/>
    <property type="match status" value="1"/>
</dbReference>
<comment type="catalytic activity">
    <reaction evidence="2 4">
        <text>L-methionyl-[protein] + [thioredoxin]-disulfide + H2O = L-methionyl-(S)-S-oxide-[protein] + [thioredoxin]-dithiol</text>
        <dbReference type="Rhea" id="RHEA:14217"/>
        <dbReference type="Rhea" id="RHEA-COMP:10698"/>
        <dbReference type="Rhea" id="RHEA-COMP:10700"/>
        <dbReference type="Rhea" id="RHEA-COMP:12313"/>
        <dbReference type="Rhea" id="RHEA-COMP:12315"/>
        <dbReference type="ChEBI" id="CHEBI:15377"/>
        <dbReference type="ChEBI" id="CHEBI:16044"/>
        <dbReference type="ChEBI" id="CHEBI:29950"/>
        <dbReference type="ChEBI" id="CHEBI:44120"/>
        <dbReference type="ChEBI" id="CHEBI:50058"/>
        <dbReference type="EC" id="1.8.4.11"/>
    </reaction>
</comment>
<dbReference type="EMBL" id="BSOH01000031">
    <property type="protein sequence ID" value="GLR19679.1"/>
    <property type="molecule type" value="Genomic_DNA"/>
</dbReference>
<reference evidence="6" key="2">
    <citation type="submission" date="2023-01" db="EMBL/GenBank/DDBJ databases">
        <title>Draft genome sequence of Portibacter lacus strain NBRC 108769.</title>
        <authorList>
            <person name="Sun Q."/>
            <person name="Mori K."/>
        </authorList>
    </citation>
    <scope>NUCLEOTIDE SEQUENCE</scope>
    <source>
        <strain evidence="6">NBRC 108769</strain>
    </source>
</reference>
<dbReference type="RefSeq" id="WP_235295081.1">
    <property type="nucleotide sequence ID" value="NZ_BSOH01000031.1"/>
</dbReference>
<dbReference type="Proteomes" id="UP001156666">
    <property type="component" value="Unassembled WGS sequence"/>
</dbReference>
<evidence type="ECO:0000313" key="6">
    <source>
        <dbReference type="EMBL" id="GLR19679.1"/>
    </source>
</evidence>
<dbReference type="Gene3D" id="3.30.1060.10">
    <property type="entry name" value="Peptide methionine sulphoxide reductase MsrA"/>
    <property type="match status" value="1"/>
</dbReference>
<evidence type="ECO:0000256" key="4">
    <source>
        <dbReference type="HAMAP-Rule" id="MF_01401"/>
    </source>
</evidence>
<dbReference type="PANTHER" id="PTHR43774">
    <property type="entry name" value="PEPTIDE METHIONINE SULFOXIDE REDUCTASE"/>
    <property type="match status" value="1"/>
</dbReference>
<reference evidence="6" key="1">
    <citation type="journal article" date="2014" name="Int. J. Syst. Evol. Microbiol.">
        <title>Complete genome sequence of Corynebacterium casei LMG S-19264T (=DSM 44701T), isolated from a smear-ripened cheese.</title>
        <authorList>
            <consortium name="US DOE Joint Genome Institute (JGI-PGF)"/>
            <person name="Walter F."/>
            <person name="Albersmeier A."/>
            <person name="Kalinowski J."/>
            <person name="Ruckert C."/>
        </authorList>
    </citation>
    <scope>NUCLEOTIDE SEQUENCE</scope>
    <source>
        <strain evidence="6">NBRC 108769</strain>
    </source>
</reference>
<keyword evidence="1 4" id="KW-0560">Oxidoreductase</keyword>
<accession>A0AA37WHP7</accession>
<dbReference type="NCBIfam" id="TIGR00401">
    <property type="entry name" value="msrA"/>
    <property type="match status" value="1"/>
</dbReference>
<keyword evidence="7" id="KW-1185">Reference proteome</keyword>
<comment type="caution">
    <text evidence="6">The sequence shown here is derived from an EMBL/GenBank/DDBJ whole genome shotgun (WGS) entry which is preliminary data.</text>
</comment>
<sequence>MEKAILAGGCFWCTEAVFQDIKGVDQVISGYIDGHVKNPGYREVCAGTTGHTEAIEITFDPEVISFEELLEIFWTTHDPTTLNRQGNDVGTQYRSGIYYLNADQKSIAEKSKSEVATAIWDDPIVTEVKEATTFYTAEPYHQNYYKRNSHVGYCAVVIGPKVAKARNKFAHKIKAS</sequence>
<feature type="domain" description="Peptide methionine sulphoxide reductase MsrA" evidence="5">
    <location>
        <begin position="3"/>
        <end position="154"/>
    </location>
</feature>
<name>A0AA37WHP7_9BACT</name>
<feature type="active site" evidence="4">
    <location>
        <position position="10"/>
    </location>
</feature>
<evidence type="ECO:0000313" key="7">
    <source>
        <dbReference type="Proteomes" id="UP001156666"/>
    </source>
</evidence>
<evidence type="ECO:0000256" key="3">
    <source>
        <dbReference type="ARBA" id="ARBA00048782"/>
    </source>
</evidence>
<evidence type="ECO:0000256" key="1">
    <source>
        <dbReference type="ARBA" id="ARBA00023002"/>
    </source>
</evidence>
<dbReference type="InterPro" id="IPR036509">
    <property type="entry name" value="Met_Sox_Rdtase_MsrA_sf"/>
</dbReference>
<proteinExistence type="inferred from homology"/>
<evidence type="ECO:0000259" key="5">
    <source>
        <dbReference type="Pfam" id="PF01625"/>
    </source>
</evidence>
<organism evidence="6 7">
    <name type="scientific">Portibacter lacus</name>
    <dbReference type="NCBI Taxonomy" id="1099794"/>
    <lineage>
        <taxon>Bacteria</taxon>
        <taxon>Pseudomonadati</taxon>
        <taxon>Bacteroidota</taxon>
        <taxon>Saprospiria</taxon>
        <taxon>Saprospirales</taxon>
        <taxon>Haliscomenobacteraceae</taxon>
        <taxon>Portibacter</taxon>
    </lineage>
</organism>
<protein>
    <recommendedName>
        <fullName evidence="4">Peptide methionine sulfoxide reductase MsrA</fullName>
        <shortName evidence="4">Protein-methionine-S-oxide reductase</shortName>
        <ecNumber evidence="4">1.8.4.11</ecNumber>
    </recommendedName>
    <alternativeName>
        <fullName evidence="4">Peptide-methionine (S)-S-oxide reductase</fullName>
        <shortName evidence="4">Peptide Met(O) reductase</shortName>
    </alternativeName>
</protein>
<comment type="similarity">
    <text evidence="4">Belongs to the MsrA Met sulfoxide reductase family.</text>
</comment>
<comment type="function">
    <text evidence="4">Has an important function as a repair enzyme for proteins that have been inactivated by oxidation. Catalyzes the reversible oxidation-reduction of methionine sulfoxide in proteins to methionine.</text>
</comment>
<dbReference type="EC" id="1.8.4.11" evidence="4"/>
<dbReference type="Pfam" id="PF01625">
    <property type="entry name" value="PMSR"/>
    <property type="match status" value="1"/>
</dbReference>
<dbReference type="InterPro" id="IPR002569">
    <property type="entry name" value="Met_Sox_Rdtase_MsrA_dom"/>
</dbReference>